<dbReference type="PANTHER" id="PTHR45458">
    <property type="entry name" value="SHORT-CHAIN DEHYDROGENASE/REDUCTASE SDR"/>
    <property type="match status" value="1"/>
</dbReference>
<dbReference type="InterPro" id="IPR002347">
    <property type="entry name" value="SDR_fam"/>
</dbReference>
<reference evidence="3" key="1">
    <citation type="journal article" date="2019" name="Int. J. Syst. Evol. Microbiol.">
        <title>The Global Catalogue of Microorganisms (GCM) 10K type strain sequencing project: providing services to taxonomists for standard genome sequencing and annotation.</title>
        <authorList>
            <consortium name="The Broad Institute Genomics Platform"/>
            <consortium name="The Broad Institute Genome Sequencing Center for Infectious Disease"/>
            <person name="Wu L."/>
            <person name="Ma J."/>
        </authorList>
    </citation>
    <scope>NUCLEOTIDE SEQUENCE [LARGE SCALE GENOMIC DNA]</scope>
    <source>
        <strain evidence="3">CGMCC 4.7192</strain>
    </source>
</reference>
<dbReference type="SUPFAM" id="SSF51735">
    <property type="entry name" value="NAD(P)-binding Rossmann-fold domains"/>
    <property type="match status" value="1"/>
</dbReference>
<dbReference type="PANTHER" id="PTHR45458:SF1">
    <property type="entry name" value="SHORT CHAIN DEHYDROGENASE"/>
    <property type="match status" value="1"/>
</dbReference>
<proteinExistence type="inferred from homology"/>
<organism evidence="2 3">
    <name type="scientific">Kiloniella antarctica</name>
    <dbReference type="NCBI Taxonomy" id="1550907"/>
    <lineage>
        <taxon>Bacteria</taxon>
        <taxon>Pseudomonadati</taxon>
        <taxon>Pseudomonadota</taxon>
        <taxon>Alphaproteobacteria</taxon>
        <taxon>Rhodospirillales</taxon>
        <taxon>Kiloniellaceae</taxon>
        <taxon>Kiloniella</taxon>
    </lineage>
</organism>
<dbReference type="EMBL" id="JBHUII010000004">
    <property type="protein sequence ID" value="MFD2205347.1"/>
    <property type="molecule type" value="Genomic_DNA"/>
</dbReference>
<dbReference type="InterPro" id="IPR052184">
    <property type="entry name" value="SDR_enzymes"/>
</dbReference>
<dbReference type="Pfam" id="PF00106">
    <property type="entry name" value="adh_short"/>
    <property type="match status" value="1"/>
</dbReference>
<sequence length="226" mass="24602">MPNVLITGANKGIGLAFAQSFAVDGWKVHACCRQPDKAKELKAIEGDVVLYKLDVSDGLRVAGLAREMIDDPIDILINNAGYFGPRLEFGEIDYDDWTYTFQINTMGPLRMVENFVEHLASSDRKLVVNVSSKMGSLNANETGGQYVYRSSKAALNAVTKSLSIDLKDKGITVISVHPGHVQTDMGGEEAPVTIGKSVSGLRKLIAKVTEEDTGQFFDFDGSTIPW</sequence>
<keyword evidence="3" id="KW-1185">Reference proteome</keyword>
<accession>A0ABW5BGZ4</accession>
<dbReference type="InterPro" id="IPR036291">
    <property type="entry name" value="NAD(P)-bd_dom_sf"/>
</dbReference>
<evidence type="ECO:0000313" key="3">
    <source>
        <dbReference type="Proteomes" id="UP001597294"/>
    </source>
</evidence>
<evidence type="ECO:0000256" key="1">
    <source>
        <dbReference type="RuleBase" id="RU000363"/>
    </source>
</evidence>
<comment type="similarity">
    <text evidence="1">Belongs to the short-chain dehydrogenases/reductases (SDR) family.</text>
</comment>
<dbReference type="Proteomes" id="UP001597294">
    <property type="component" value="Unassembled WGS sequence"/>
</dbReference>
<protein>
    <submittedName>
        <fullName evidence="2">SDR family oxidoreductase</fullName>
    </submittedName>
</protein>
<dbReference type="PRINTS" id="PR00081">
    <property type="entry name" value="GDHRDH"/>
</dbReference>
<gene>
    <name evidence="2" type="ORF">ACFSKO_06990</name>
</gene>
<name>A0ABW5BGZ4_9PROT</name>
<comment type="caution">
    <text evidence="2">The sequence shown here is derived from an EMBL/GenBank/DDBJ whole genome shotgun (WGS) entry which is preliminary data.</text>
</comment>
<dbReference type="RefSeq" id="WP_380249875.1">
    <property type="nucleotide sequence ID" value="NZ_JBHUII010000004.1"/>
</dbReference>
<dbReference type="Gene3D" id="3.40.50.720">
    <property type="entry name" value="NAD(P)-binding Rossmann-like Domain"/>
    <property type="match status" value="1"/>
</dbReference>
<dbReference type="CDD" id="cd05325">
    <property type="entry name" value="carb_red_sniffer_like_SDR_c"/>
    <property type="match status" value="1"/>
</dbReference>
<dbReference type="PRINTS" id="PR00080">
    <property type="entry name" value="SDRFAMILY"/>
</dbReference>
<evidence type="ECO:0000313" key="2">
    <source>
        <dbReference type="EMBL" id="MFD2205347.1"/>
    </source>
</evidence>